<evidence type="ECO:0000313" key="1">
    <source>
        <dbReference type="EMBL" id="OQU86729.1"/>
    </source>
</evidence>
<proteinExistence type="predicted"/>
<protein>
    <submittedName>
        <fullName evidence="1">Uncharacterized protein</fullName>
    </submittedName>
</protein>
<dbReference type="SUPFAM" id="SSF53756">
    <property type="entry name" value="UDP-Glycosyltransferase/glycogen phosphorylase"/>
    <property type="match status" value="1"/>
</dbReference>
<accession>A0A1W0VX69</accession>
<evidence type="ECO:0000313" key="2">
    <source>
        <dbReference type="Proteomes" id="UP000000768"/>
    </source>
</evidence>
<dbReference type="InParanoid" id="A0A1W0VX69"/>
<dbReference type="GO" id="GO:0003824">
    <property type="term" value="F:catalytic activity"/>
    <property type="evidence" value="ECO:0007669"/>
    <property type="project" value="InterPro"/>
</dbReference>
<dbReference type="OMA" id="CKEAYWH"/>
<sequence length="204" mass="23117">MDHDCFNMAVQMSACKEAWLLEDEKYHFMDFQFRSTYSSLTSNPTTRGDQATTNPLVPNMELELELVSTPLVNGVGGKVRHIMVAHWLPLRVAEDLNSLFGLLAPVTFISTLLASAESKVIPSSTLDEYLMENFSCLLMYLDSAHHNEFYVDFCKHYLWPLVHYLLPLSSAHNDNVALQHWYVPNVPCSEHAVRGPRYRGGLPG</sequence>
<dbReference type="Proteomes" id="UP000000768">
    <property type="component" value="Chromosome 3"/>
</dbReference>
<name>A0A1W0VX69_SORBI</name>
<keyword evidence="2" id="KW-1185">Reference proteome</keyword>
<reference evidence="1 2" key="1">
    <citation type="journal article" date="2009" name="Nature">
        <title>The Sorghum bicolor genome and the diversification of grasses.</title>
        <authorList>
            <person name="Paterson A.H."/>
            <person name="Bowers J.E."/>
            <person name="Bruggmann R."/>
            <person name="Dubchak I."/>
            <person name="Grimwood J."/>
            <person name="Gundlach H."/>
            <person name="Haberer G."/>
            <person name="Hellsten U."/>
            <person name="Mitros T."/>
            <person name="Poliakov A."/>
            <person name="Schmutz J."/>
            <person name="Spannagl M."/>
            <person name="Tang H."/>
            <person name="Wang X."/>
            <person name="Wicker T."/>
            <person name="Bharti A.K."/>
            <person name="Chapman J."/>
            <person name="Feltus F.A."/>
            <person name="Gowik U."/>
            <person name="Grigoriev I.V."/>
            <person name="Lyons E."/>
            <person name="Maher C.A."/>
            <person name="Martis M."/>
            <person name="Narechania A."/>
            <person name="Otillar R.P."/>
            <person name="Penning B.W."/>
            <person name="Salamov A.A."/>
            <person name="Wang Y."/>
            <person name="Zhang L."/>
            <person name="Carpita N.C."/>
            <person name="Freeling M."/>
            <person name="Gingle A.R."/>
            <person name="Hash C.T."/>
            <person name="Keller B."/>
            <person name="Klein P."/>
            <person name="Kresovich S."/>
            <person name="McCann M.C."/>
            <person name="Ming R."/>
            <person name="Peterson D.G."/>
            <person name="Mehboob-ur-Rahman"/>
            <person name="Ware D."/>
            <person name="Westhoff P."/>
            <person name="Mayer K.F."/>
            <person name="Messing J."/>
            <person name="Rokhsar D.S."/>
        </authorList>
    </citation>
    <scope>NUCLEOTIDE SEQUENCE [LARGE SCALE GENOMIC DNA]</scope>
    <source>
        <strain evidence="2">cv. BTx623</strain>
    </source>
</reference>
<dbReference type="InterPro" id="IPR001830">
    <property type="entry name" value="Glyco_trans_20"/>
</dbReference>
<dbReference type="Gramene" id="OQU86729">
    <property type="protein sequence ID" value="OQU86729"/>
    <property type="gene ID" value="SORBI_3003G134950"/>
</dbReference>
<gene>
    <name evidence="1" type="ORF">SORBI_3003G134950</name>
</gene>
<dbReference type="Pfam" id="PF00982">
    <property type="entry name" value="Glyco_transf_20"/>
    <property type="match status" value="1"/>
</dbReference>
<dbReference type="EMBL" id="CM000762">
    <property type="protein sequence ID" value="OQU86729.1"/>
    <property type="molecule type" value="Genomic_DNA"/>
</dbReference>
<reference evidence="2" key="2">
    <citation type="journal article" date="2018" name="Plant J.">
        <title>The Sorghum bicolor reference genome: improved assembly, gene annotations, a transcriptome atlas, and signatures of genome organization.</title>
        <authorList>
            <person name="McCormick R.F."/>
            <person name="Truong S.K."/>
            <person name="Sreedasyam A."/>
            <person name="Jenkins J."/>
            <person name="Shu S."/>
            <person name="Sims D."/>
            <person name="Kennedy M."/>
            <person name="Amirebrahimi M."/>
            <person name="Weers B.D."/>
            <person name="McKinley B."/>
            <person name="Mattison A."/>
            <person name="Morishige D.T."/>
            <person name="Grimwood J."/>
            <person name="Schmutz J."/>
            <person name="Mullet J.E."/>
        </authorList>
    </citation>
    <scope>NUCLEOTIDE SEQUENCE [LARGE SCALE GENOMIC DNA]</scope>
    <source>
        <strain evidence="2">cv. BTx623</strain>
    </source>
</reference>
<dbReference type="AlphaFoldDB" id="A0A1W0VX69"/>
<organism evidence="1 2">
    <name type="scientific">Sorghum bicolor</name>
    <name type="common">Sorghum</name>
    <name type="synonym">Sorghum vulgare</name>
    <dbReference type="NCBI Taxonomy" id="4558"/>
    <lineage>
        <taxon>Eukaryota</taxon>
        <taxon>Viridiplantae</taxon>
        <taxon>Streptophyta</taxon>
        <taxon>Embryophyta</taxon>
        <taxon>Tracheophyta</taxon>
        <taxon>Spermatophyta</taxon>
        <taxon>Magnoliopsida</taxon>
        <taxon>Liliopsida</taxon>
        <taxon>Poales</taxon>
        <taxon>Poaceae</taxon>
        <taxon>PACMAD clade</taxon>
        <taxon>Panicoideae</taxon>
        <taxon>Andropogonodae</taxon>
        <taxon>Andropogoneae</taxon>
        <taxon>Sorghinae</taxon>
        <taxon>Sorghum</taxon>
    </lineage>
</organism>
<dbReference type="Gene3D" id="3.40.50.2000">
    <property type="entry name" value="Glycogen Phosphorylase B"/>
    <property type="match status" value="1"/>
</dbReference>
<dbReference type="GO" id="GO:0005992">
    <property type="term" value="P:trehalose biosynthetic process"/>
    <property type="evidence" value="ECO:0007669"/>
    <property type="project" value="InterPro"/>
</dbReference>